<reference evidence="3" key="1">
    <citation type="submission" date="2017-02" db="UniProtKB">
        <authorList>
            <consortium name="WormBaseParasite"/>
        </authorList>
    </citation>
    <scope>IDENTIFICATION</scope>
</reference>
<evidence type="ECO:0000256" key="1">
    <source>
        <dbReference type="SAM" id="SignalP"/>
    </source>
</evidence>
<sequence length="409" mass="48027">MYCIIFYIFIHIASIYGLNSSTQYYPKGIIQKKIFLIKINLINFLDSQVIVYNSEYLFIPNVIKRKTNYEKDRITLILHCSQDYFSSNFSKHLNNWDGPISLGIFIHSDKVHSLETICTYCSLKNISNIGEKSQVHFIYKSTSFISGNLDSNINEYLSTIDCEDKKLLNDGCLPKNYTESQKIKKMINYPVNVVRNIARIMSTTKYILIADFDHMFSKDFESKMIKIANKELKKDSKNVLVYRIFEVQEDVVELPKNKTSLFTLMSQKKANIFHSYYPLGHTIPGLYEWINTKDSDNPTIQFEAKYSRAAWEPQFVSTKDIPFHDENFLYPLRDNTNLRWTMCRKGYHFLVANDVFMYHIGIKEETAKSLTSKARKWIYKRMKTVVSEYNKRLDELYPGTKNKCPAFKI</sequence>
<proteinExistence type="predicted"/>
<dbReference type="InterPro" id="IPR029044">
    <property type="entry name" value="Nucleotide-diphossugar_trans"/>
</dbReference>
<dbReference type="PANTHER" id="PTHR47411:SF3">
    <property type="entry name" value="I-BETA-1,3-N-ACETYLGLUCOSAMINYLTRANSFERASE"/>
    <property type="match status" value="1"/>
</dbReference>
<dbReference type="SUPFAM" id="SSF53448">
    <property type="entry name" value="Nucleotide-diphospho-sugar transferases"/>
    <property type="match status" value="1"/>
</dbReference>
<dbReference type="STRING" id="131310.A0A0N4Z5L4"/>
<dbReference type="Proteomes" id="UP000038045">
    <property type="component" value="Unplaced"/>
</dbReference>
<dbReference type="AlphaFoldDB" id="A0A0N4Z5L4"/>
<feature type="signal peptide" evidence="1">
    <location>
        <begin position="1"/>
        <end position="17"/>
    </location>
</feature>
<keyword evidence="1" id="KW-0732">Signal</keyword>
<dbReference type="WBParaSite" id="PTRK_0000240000.1">
    <property type="protein sequence ID" value="PTRK_0000240000.1"/>
    <property type="gene ID" value="PTRK_0000240000"/>
</dbReference>
<evidence type="ECO:0000313" key="3">
    <source>
        <dbReference type="WBParaSite" id="PTRK_0000240000.1"/>
    </source>
</evidence>
<organism evidence="2 3">
    <name type="scientific">Parastrongyloides trichosuri</name>
    <name type="common">Possum-specific nematode worm</name>
    <dbReference type="NCBI Taxonomy" id="131310"/>
    <lineage>
        <taxon>Eukaryota</taxon>
        <taxon>Metazoa</taxon>
        <taxon>Ecdysozoa</taxon>
        <taxon>Nematoda</taxon>
        <taxon>Chromadorea</taxon>
        <taxon>Rhabditida</taxon>
        <taxon>Tylenchina</taxon>
        <taxon>Panagrolaimomorpha</taxon>
        <taxon>Strongyloidoidea</taxon>
        <taxon>Strongyloididae</taxon>
        <taxon>Parastrongyloides</taxon>
    </lineage>
</organism>
<accession>A0A0N4Z5L4</accession>
<dbReference type="PANTHER" id="PTHR47411">
    <property type="entry name" value="B3GNT1, BETA-1,3-N-ACETYLGUCOSAMINYLTRANSFERASE 1, HOMOLOG"/>
    <property type="match status" value="1"/>
</dbReference>
<dbReference type="Pfam" id="PF13896">
    <property type="entry name" value="Glyco_transf_49"/>
    <property type="match status" value="1"/>
</dbReference>
<name>A0A0N4Z5L4_PARTI</name>
<keyword evidence="2" id="KW-1185">Reference proteome</keyword>
<protein>
    <submittedName>
        <fullName evidence="3">N-acetyllactosaminide beta-1,3-N-acetylglucosaminyltransferase</fullName>
    </submittedName>
</protein>
<evidence type="ECO:0000313" key="2">
    <source>
        <dbReference type="Proteomes" id="UP000038045"/>
    </source>
</evidence>
<feature type="chain" id="PRO_5005891149" evidence="1">
    <location>
        <begin position="18"/>
        <end position="409"/>
    </location>
</feature>